<dbReference type="AlphaFoldDB" id="A0A3M7T0R9"/>
<dbReference type="Proteomes" id="UP000276133">
    <property type="component" value="Unassembled WGS sequence"/>
</dbReference>
<accession>A0A3M7T0R9</accession>
<keyword evidence="1" id="KW-0695">RNA-directed DNA polymerase</keyword>
<evidence type="ECO:0000313" key="2">
    <source>
        <dbReference type="Proteomes" id="UP000276133"/>
    </source>
</evidence>
<sequence length="318" mass="36649">MSDMASFAKLSPKIEHNPKTKNYKKLHSIHTITNFSTPTSSTEPLKALTCYYTNATNSYEVIDNDLNCELVESVWCRVDSGLDKILVGCFYRPPHSSREISIQINKSLAYAKQQYLAILTIQKSYGVILAVHASQDLVITNDSNRIYNVNTGPPLGSSVKNILHNSLTWEFSVHNTTKECNPSMQLKFIYKKCDFSKFSEELDNYDWENEFSNLSVDEMYNKFTFIYDKLVKKSVPQVISTTEHTEAKKTFNKFCKILKKAIKRAKGDFEFNLAKNKTESNLYSTPINKSKTINKRNCQYSKRPILQRIQDQRHKQSV</sequence>
<keyword evidence="2" id="KW-1185">Reference proteome</keyword>
<evidence type="ECO:0000313" key="1">
    <source>
        <dbReference type="EMBL" id="RNA41626.1"/>
    </source>
</evidence>
<keyword evidence="1" id="KW-0548">Nucleotidyltransferase</keyword>
<dbReference type="OrthoDB" id="6780760at2759"/>
<gene>
    <name evidence="1" type="ORF">BpHYR1_003998</name>
</gene>
<protein>
    <submittedName>
        <fullName evidence="1">RNA-directed DNA polymerase from mobile element jockey-like</fullName>
    </submittedName>
</protein>
<dbReference type="GO" id="GO:0003964">
    <property type="term" value="F:RNA-directed DNA polymerase activity"/>
    <property type="evidence" value="ECO:0007669"/>
    <property type="project" value="UniProtKB-KW"/>
</dbReference>
<dbReference type="EMBL" id="REGN01000478">
    <property type="protein sequence ID" value="RNA41626.1"/>
    <property type="molecule type" value="Genomic_DNA"/>
</dbReference>
<reference evidence="1 2" key="1">
    <citation type="journal article" date="2018" name="Sci. Rep.">
        <title>Genomic signatures of local adaptation to the degree of environmental predictability in rotifers.</title>
        <authorList>
            <person name="Franch-Gras L."/>
            <person name="Hahn C."/>
            <person name="Garcia-Roger E.M."/>
            <person name="Carmona M.J."/>
            <person name="Serra M."/>
            <person name="Gomez A."/>
        </authorList>
    </citation>
    <scope>NUCLEOTIDE SEQUENCE [LARGE SCALE GENOMIC DNA]</scope>
    <source>
        <strain evidence="1">HYR1</strain>
    </source>
</reference>
<name>A0A3M7T0R9_BRAPC</name>
<keyword evidence="1" id="KW-0808">Transferase</keyword>
<comment type="caution">
    <text evidence="1">The sequence shown here is derived from an EMBL/GenBank/DDBJ whole genome shotgun (WGS) entry which is preliminary data.</text>
</comment>
<proteinExistence type="predicted"/>
<organism evidence="1 2">
    <name type="scientific">Brachionus plicatilis</name>
    <name type="common">Marine rotifer</name>
    <name type="synonym">Brachionus muelleri</name>
    <dbReference type="NCBI Taxonomy" id="10195"/>
    <lineage>
        <taxon>Eukaryota</taxon>
        <taxon>Metazoa</taxon>
        <taxon>Spiralia</taxon>
        <taxon>Gnathifera</taxon>
        <taxon>Rotifera</taxon>
        <taxon>Eurotatoria</taxon>
        <taxon>Monogononta</taxon>
        <taxon>Pseudotrocha</taxon>
        <taxon>Ploima</taxon>
        <taxon>Brachionidae</taxon>
        <taxon>Brachionus</taxon>
    </lineage>
</organism>